<dbReference type="VEuPathDB" id="TriTrypDB:C3747_45g157"/>
<evidence type="ECO:0000313" key="1">
    <source>
        <dbReference type="EMBL" id="PWU98644.1"/>
    </source>
</evidence>
<dbReference type="AlphaFoldDB" id="A0A2V2VR67"/>
<gene>
    <name evidence="1" type="ORF">C4B63_11g6</name>
</gene>
<reference evidence="1 2" key="1">
    <citation type="journal article" date="2018" name="Microb. Genom.">
        <title>Expanding an expanded genome: long-read sequencing of Trypanosoma cruzi.</title>
        <authorList>
            <person name="Berna L."/>
            <person name="Rodriguez M."/>
            <person name="Chiribao M.L."/>
            <person name="Parodi-Talice A."/>
            <person name="Pita S."/>
            <person name="Rijo G."/>
            <person name="Alvarez-Valin F."/>
            <person name="Robello C."/>
        </authorList>
    </citation>
    <scope>NUCLEOTIDE SEQUENCE [LARGE SCALE GENOMIC DNA]</scope>
    <source>
        <strain evidence="1 2">Dm28c</strain>
    </source>
</reference>
<dbReference type="VEuPathDB" id="TriTrypDB:Tc_MARK_5106"/>
<dbReference type="Proteomes" id="UP000246121">
    <property type="component" value="Unassembled WGS sequence"/>
</dbReference>
<accession>A0A2V2VR67</accession>
<name>A0A2V2VR67_TRYCR</name>
<dbReference type="VEuPathDB" id="TriTrypDB:TcBrA4_0082090"/>
<dbReference type="EMBL" id="PRFA01000011">
    <property type="protein sequence ID" value="PWU98644.1"/>
    <property type="molecule type" value="Genomic_DNA"/>
</dbReference>
<dbReference type="VEuPathDB" id="TriTrypDB:TCSYLVIO_006407"/>
<evidence type="ECO:0000313" key="2">
    <source>
        <dbReference type="Proteomes" id="UP000246121"/>
    </source>
</evidence>
<comment type="caution">
    <text evidence="1">The sequence shown here is derived from an EMBL/GenBank/DDBJ whole genome shotgun (WGS) entry which is preliminary data.</text>
</comment>
<organism evidence="1 2">
    <name type="scientific">Trypanosoma cruzi</name>
    <dbReference type="NCBI Taxonomy" id="5693"/>
    <lineage>
        <taxon>Eukaryota</taxon>
        <taxon>Discoba</taxon>
        <taxon>Euglenozoa</taxon>
        <taxon>Kinetoplastea</taxon>
        <taxon>Metakinetoplastina</taxon>
        <taxon>Trypanosomatida</taxon>
        <taxon>Trypanosomatidae</taxon>
        <taxon>Trypanosoma</taxon>
        <taxon>Schizotrypanum</taxon>
    </lineage>
</organism>
<dbReference type="VEuPathDB" id="TriTrypDB:TcG_06607"/>
<dbReference type="VEuPathDB" id="TriTrypDB:BCY84_13590"/>
<proteinExistence type="predicted"/>
<dbReference type="VEuPathDB" id="TriTrypDB:TcCL_NonESM12634"/>
<sequence length="320" mass="36924">MFVILFVLLLKERREGKENSSCLLSIMEIRKTTENVLAIADDVIALIANSCPLNEVKCDQHLNMFIQSPVSTNRVDKAIQTEYYTVARAVQHCNLTKSIAVQNISLSADLGTQTDSSVISSAVQTEPDMSHTFIQEAFKKANNIIISRFVNIEEMWMNLLNRLHRFSLEFRRLSTTLDSVRRSRDFFEGKLKQSQWVFNVYALVEEEIEARRDISEEEQGLRYNITLMANCVMIEFHRECEKDLLFTRNELIEKLNDIDALRRQLSDIHEGNTICTTTDKSEVCNCVSEKKLTEHADDLESTKEMKRLLTECWVVLGQDI</sequence>
<protein>
    <submittedName>
        <fullName evidence="1">Uncharacterized protein</fullName>
    </submittedName>
</protein>
<dbReference type="VEuPathDB" id="TriTrypDB:TcCLB.508479.320"/>
<dbReference type="VEuPathDB" id="TriTrypDB:ECC02_002197"/>
<dbReference type="VEuPathDB" id="TriTrypDB:C4B63_11g6"/>